<dbReference type="InterPro" id="IPR050109">
    <property type="entry name" value="HTH-type_TetR-like_transc_reg"/>
</dbReference>
<gene>
    <name evidence="8" type="ORF">GCM10022416_22920</name>
</gene>
<keyword evidence="9" id="KW-1185">Reference proteome</keyword>
<reference evidence="9" key="1">
    <citation type="journal article" date="2019" name="Int. J. Syst. Evol. Microbiol.">
        <title>The Global Catalogue of Microorganisms (GCM) 10K type strain sequencing project: providing services to taxonomists for standard genome sequencing and annotation.</title>
        <authorList>
            <consortium name="The Broad Institute Genomics Platform"/>
            <consortium name="The Broad Institute Genome Sequencing Center for Infectious Disease"/>
            <person name="Wu L."/>
            <person name="Ma J."/>
        </authorList>
    </citation>
    <scope>NUCLEOTIDE SEQUENCE [LARGE SCALE GENOMIC DNA]</scope>
    <source>
        <strain evidence="9">JCM 17316</strain>
    </source>
</reference>
<dbReference type="InterPro" id="IPR036271">
    <property type="entry name" value="Tet_transcr_reg_TetR-rel_C_sf"/>
</dbReference>
<keyword evidence="2 4" id="KW-0238">DNA-binding</keyword>
<feature type="transmembrane region" description="Helical" evidence="6">
    <location>
        <begin position="67"/>
        <end position="85"/>
    </location>
</feature>
<sequence length="372" mass="41615">MIVVGVTVFFMVTMGRLASGLDLPEELRSKVEEQTRQGRWALYIVTPLFSAVVLLVNLLRPQPTPEILFLYSVVFAALPFALYPVRGRIVRHYVAQQQNPDAEIRPDRLTMVWIGGFLSTVLLVAVIASMAATYRPSQHPPPHRSRQDSKKVHIPHSSAETGRPGSMSAMAREIEAPRNARSRRSRAALLRAARELIEDQGVEAVTMAAVAERAGVTRRAVYLHFRSRGELITELFGHINETEDLTGRFAAIGDAPDAVTALDRFARAHAEFMARVLPVSRAVERVAHTDPDAARHWETTLLWRYEINKALMRRLYDEGVLAPGWTVDTATDMLLALISNGVTHTLLDERGWSTEQVGEHMSRVLRSTFVAR</sequence>
<dbReference type="PRINTS" id="PR00455">
    <property type="entry name" value="HTHTETR"/>
</dbReference>
<evidence type="ECO:0000256" key="4">
    <source>
        <dbReference type="PROSITE-ProRule" id="PRU00335"/>
    </source>
</evidence>
<proteinExistence type="predicted"/>
<dbReference type="InterPro" id="IPR001647">
    <property type="entry name" value="HTH_TetR"/>
</dbReference>
<evidence type="ECO:0000259" key="7">
    <source>
        <dbReference type="PROSITE" id="PS50977"/>
    </source>
</evidence>
<accession>A0ABP7YNH5</accession>
<dbReference type="SUPFAM" id="SSF48498">
    <property type="entry name" value="Tetracyclin repressor-like, C-terminal domain"/>
    <property type="match status" value="1"/>
</dbReference>
<evidence type="ECO:0000256" key="2">
    <source>
        <dbReference type="ARBA" id="ARBA00023125"/>
    </source>
</evidence>
<dbReference type="RefSeq" id="WP_345020284.1">
    <property type="nucleotide sequence ID" value="NZ_BAABDO010000025.1"/>
</dbReference>
<dbReference type="EMBL" id="BAABDO010000025">
    <property type="protein sequence ID" value="GAA4137949.1"/>
    <property type="molecule type" value="Genomic_DNA"/>
</dbReference>
<organism evidence="8 9">
    <name type="scientific">Actinomadura keratinilytica</name>
    <dbReference type="NCBI Taxonomy" id="547461"/>
    <lineage>
        <taxon>Bacteria</taxon>
        <taxon>Bacillati</taxon>
        <taxon>Actinomycetota</taxon>
        <taxon>Actinomycetes</taxon>
        <taxon>Streptosporangiales</taxon>
        <taxon>Thermomonosporaceae</taxon>
        <taxon>Actinomadura</taxon>
    </lineage>
</organism>
<dbReference type="PANTHER" id="PTHR30055:SF240">
    <property type="entry name" value="HTH-TYPE TRANSCRIPTIONAL REGULATOR ACRR"/>
    <property type="match status" value="1"/>
</dbReference>
<feature type="transmembrane region" description="Helical" evidence="6">
    <location>
        <begin position="40"/>
        <end position="60"/>
    </location>
</feature>
<comment type="caution">
    <text evidence="8">The sequence shown here is derived from an EMBL/GenBank/DDBJ whole genome shotgun (WGS) entry which is preliminary data.</text>
</comment>
<evidence type="ECO:0000256" key="1">
    <source>
        <dbReference type="ARBA" id="ARBA00023015"/>
    </source>
</evidence>
<evidence type="ECO:0000313" key="9">
    <source>
        <dbReference type="Proteomes" id="UP001500266"/>
    </source>
</evidence>
<feature type="region of interest" description="Disordered" evidence="5">
    <location>
        <begin position="135"/>
        <end position="169"/>
    </location>
</feature>
<keyword evidence="1" id="KW-0805">Transcription regulation</keyword>
<keyword evidence="6" id="KW-1133">Transmembrane helix</keyword>
<keyword evidence="6" id="KW-0472">Membrane</keyword>
<dbReference type="InterPro" id="IPR009057">
    <property type="entry name" value="Homeodomain-like_sf"/>
</dbReference>
<keyword evidence="6" id="KW-0812">Transmembrane</keyword>
<keyword evidence="3" id="KW-0804">Transcription</keyword>
<dbReference type="PROSITE" id="PS50977">
    <property type="entry name" value="HTH_TETR_2"/>
    <property type="match status" value="1"/>
</dbReference>
<dbReference type="PANTHER" id="PTHR30055">
    <property type="entry name" value="HTH-TYPE TRANSCRIPTIONAL REGULATOR RUTR"/>
    <property type="match status" value="1"/>
</dbReference>
<dbReference type="SUPFAM" id="SSF46689">
    <property type="entry name" value="Homeodomain-like"/>
    <property type="match status" value="1"/>
</dbReference>
<dbReference type="Pfam" id="PF00440">
    <property type="entry name" value="TetR_N"/>
    <property type="match status" value="1"/>
</dbReference>
<protein>
    <recommendedName>
        <fullName evidence="7">HTH tetR-type domain-containing protein</fullName>
    </recommendedName>
</protein>
<evidence type="ECO:0000256" key="6">
    <source>
        <dbReference type="SAM" id="Phobius"/>
    </source>
</evidence>
<dbReference type="Gene3D" id="1.10.357.10">
    <property type="entry name" value="Tetracycline Repressor, domain 2"/>
    <property type="match status" value="1"/>
</dbReference>
<evidence type="ECO:0000256" key="3">
    <source>
        <dbReference type="ARBA" id="ARBA00023163"/>
    </source>
</evidence>
<feature type="domain" description="HTH tetR-type" evidence="7">
    <location>
        <begin position="183"/>
        <end position="243"/>
    </location>
</feature>
<feature type="DNA-binding region" description="H-T-H motif" evidence="4">
    <location>
        <begin position="206"/>
        <end position="225"/>
    </location>
</feature>
<name>A0ABP7YNH5_9ACTN</name>
<dbReference type="Proteomes" id="UP001500266">
    <property type="component" value="Unassembled WGS sequence"/>
</dbReference>
<evidence type="ECO:0000313" key="8">
    <source>
        <dbReference type="EMBL" id="GAA4137949.1"/>
    </source>
</evidence>
<feature type="transmembrane region" description="Helical" evidence="6">
    <location>
        <begin position="111"/>
        <end position="134"/>
    </location>
</feature>
<evidence type="ECO:0000256" key="5">
    <source>
        <dbReference type="SAM" id="MobiDB-lite"/>
    </source>
</evidence>